<evidence type="ECO:0000313" key="3">
    <source>
        <dbReference type="Proteomes" id="UP001214854"/>
    </source>
</evidence>
<dbReference type="SUPFAM" id="SSF82649">
    <property type="entry name" value="SufE/NifU"/>
    <property type="match status" value="1"/>
</dbReference>
<dbReference type="RefSeq" id="WP_272746916.1">
    <property type="nucleotide sequence ID" value="NZ_JAQQKX010000002.1"/>
</dbReference>
<dbReference type="Pfam" id="PF01592">
    <property type="entry name" value="NifU_N"/>
    <property type="match status" value="1"/>
</dbReference>
<keyword evidence="3" id="KW-1185">Reference proteome</keyword>
<evidence type="ECO:0000259" key="1">
    <source>
        <dbReference type="Pfam" id="PF01592"/>
    </source>
</evidence>
<dbReference type="Proteomes" id="UP001214854">
    <property type="component" value="Unassembled WGS sequence"/>
</dbReference>
<dbReference type="InterPro" id="IPR002871">
    <property type="entry name" value="NIF_FeS_clus_asmbl_NifU_N"/>
</dbReference>
<evidence type="ECO:0000313" key="2">
    <source>
        <dbReference type="EMBL" id="MDC7682426.1"/>
    </source>
</evidence>
<comment type="caution">
    <text evidence="2">The sequence shown here is derived from an EMBL/GenBank/DDBJ whole genome shotgun (WGS) entry which is preliminary data.</text>
</comment>
<accession>A0ABT5HQU2</accession>
<protein>
    <submittedName>
        <fullName evidence="2">Iron-sulfur cluster assembly scaffold protein</fullName>
    </submittedName>
</protein>
<reference evidence="2 3" key="1">
    <citation type="submission" date="2023-01" db="EMBL/GenBank/DDBJ databases">
        <title>Novel species of the genus Asticcacaulis isolated from rivers.</title>
        <authorList>
            <person name="Lu H."/>
        </authorList>
    </citation>
    <scope>NUCLEOTIDE SEQUENCE [LARGE SCALE GENOMIC DNA]</scope>
    <source>
        <strain evidence="2 3">BYS171W</strain>
    </source>
</reference>
<gene>
    <name evidence="2" type="ORF">PQU92_04015</name>
</gene>
<feature type="domain" description="NIF system FeS cluster assembly NifU N-terminal" evidence="1">
    <location>
        <begin position="6"/>
        <end position="123"/>
    </location>
</feature>
<dbReference type="EMBL" id="JAQQKX010000002">
    <property type="protein sequence ID" value="MDC7682426.1"/>
    <property type="molecule type" value="Genomic_DNA"/>
</dbReference>
<dbReference type="CDD" id="cd06664">
    <property type="entry name" value="IscU_like"/>
    <property type="match status" value="1"/>
</dbReference>
<proteinExistence type="predicted"/>
<name>A0ABT5HQU2_9CAUL</name>
<sequence length="142" mass="15299">MIDELYSREILRRTTQLRHVGRLANPDGSADRTAKLCGSTIHVEVTLSDDIVTGFAQEVEACALGQAAAAILSQSVVGASRDEIIAARDAMKHMLKGEDYAYPERFADFAILKSVKDFPARHASTLLALEATAQALDAAVRA</sequence>
<organism evidence="2 3">
    <name type="scientific">Asticcacaulis aquaticus</name>
    <dbReference type="NCBI Taxonomy" id="2984212"/>
    <lineage>
        <taxon>Bacteria</taxon>
        <taxon>Pseudomonadati</taxon>
        <taxon>Pseudomonadota</taxon>
        <taxon>Alphaproteobacteria</taxon>
        <taxon>Caulobacterales</taxon>
        <taxon>Caulobacteraceae</taxon>
        <taxon>Asticcacaulis</taxon>
    </lineage>
</organism>
<dbReference type="Gene3D" id="3.90.1010.10">
    <property type="match status" value="1"/>
</dbReference>